<comment type="caution">
    <text evidence="1">The sequence shown here is derived from an EMBL/GenBank/DDBJ whole genome shotgun (WGS) entry which is preliminary data.</text>
</comment>
<evidence type="ECO:0000313" key="1">
    <source>
        <dbReference type="EMBL" id="OEG14216.1"/>
    </source>
</evidence>
<dbReference type="Proteomes" id="UP000094068">
    <property type="component" value="Unassembled WGS sequence"/>
</dbReference>
<accession>A0A1E5GNE0</accession>
<keyword evidence="2" id="KW-1185">Reference proteome</keyword>
<evidence type="ECO:0000313" key="2">
    <source>
        <dbReference type="Proteomes" id="UP000094068"/>
    </source>
</evidence>
<dbReference type="EMBL" id="MIJZ01000001">
    <property type="protein sequence ID" value="OEG14216.1"/>
    <property type="molecule type" value="Genomic_DNA"/>
</dbReference>
<dbReference type="STRING" id="903984.BCR21_04300"/>
<dbReference type="AlphaFoldDB" id="A0A1E5GNE0"/>
<proteinExistence type="predicted"/>
<protein>
    <recommendedName>
        <fullName evidence="3">MucBP domain-containing protein</fullName>
    </recommendedName>
</protein>
<evidence type="ECO:0008006" key="3">
    <source>
        <dbReference type="Google" id="ProtNLM"/>
    </source>
</evidence>
<reference evidence="2" key="1">
    <citation type="submission" date="2016-09" db="EMBL/GenBank/DDBJ databases">
        <authorList>
            <person name="Gulvik C.A."/>
        </authorList>
    </citation>
    <scope>NUCLEOTIDE SEQUENCE [LARGE SCALE GENOMIC DNA]</scope>
    <source>
        <strain evidence="2">DSM 23328</strain>
    </source>
</reference>
<name>A0A1E5GNE0_9ENTE</name>
<gene>
    <name evidence="1" type="ORF">BCR21_04300</name>
</gene>
<organism evidence="1 2">
    <name type="scientific">Enterococcus ureasiticus</name>
    <dbReference type="NCBI Taxonomy" id="903984"/>
    <lineage>
        <taxon>Bacteria</taxon>
        <taxon>Bacillati</taxon>
        <taxon>Bacillota</taxon>
        <taxon>Bacilli</taxon>
        <taxon>Lactobacillales</taxon>
        <taxon>Enterococcaceae</taxon>
        <taxon>Enterococcus</taxon>
    </lineage>
</organism>
<sequence length="928" mass="103815">MKTKKRQVFLICLLLIIGGSYISFSISQIKAEKNVNSKTETKNEKNVKSIADEEWQLITHYEFSKVRLGVSQSLAFTFGGKRDAIEKNPFITDLESIPLRGDGFGAQNATDAWDMLSLPTFYFIDESKDDSVIPTVFDSMFGEGGFEEGRPWTSQSLALIIKGSKFQGQFGFDEQKINHFQQYRKVGSKGSYALKNVYEIENPASTWNPAYRLLVTQIMEYSEKDNLVWVTYEYQNLSKDTLKDVAFGSVLDTYLDQNDSVSVFYLGKKRGLYIESGDYRLDFRFDVTNGMDNWVGSEYNGIFIENFPSVDSTGQETNDESTAAEGMLAAKIKDDSAMAFKTQPVTLKTGESKKAAYGVSVTAVALVPEITLDTKDGTYYGGNHAVSGTWKDIDSESGDIYAVINNKEPIKLNDEGLLNKPKNDVHKWSLDIPEAQLSGTEENKIVIYMVDSDNNRSKEKTFTLQYNRKPILTLVETTGEIDGTSAFNGTLKWSDEDTDELSIYYSVDGGTKQLLNKVTNTNKGIEQTLSYEIPSSALKGTKPNYKVEFWIEDNDKTSDLKELNLTKTNQPIIQTDFSVEKNEIIESESNSYTATIKNTADEPSDWSDVIHETAAFPENVVVDKTTVKLNGVLVPTEKITFDTDRKLKIALDKITPKEELILTYTVTSLEAKPAVTGTVTVTQSYSIKGTSVNKPVEKTSNIQTFMIRSQELQINIQFLEDKTNEKIPSLEPITKKGKSGEKIDIPLEKINGYDFSKVVVDGVERSLVGDILTVEFGKDKEVIFYYFGTLKIKSSPSLFDFGIQTGNVNGMKVDKPDISGSPLVITDTRSTKQKWALKAKFSEPLKSLENEKIIMTDIIKYRNSAEKVTLSDGDNVIFTPENANLGEYNISKDYWSKGEGFLMDFPAGSIKSLGKYHAQITITLENAK</sequence>